<proteinExistence type="predicted"/>
<accession>A0A6P4JKJ9</accession>
<dbReference type="InterPro" id="IPR043136">
    <property type="entry name" value="B30.2/SPRY_sf"/>
</dbReference>
<gene>
    <name evidence="4" type="primary">LOC108083762</name>
</gene>
<dbReference type="InterPro" id="IPR003877">
    <property type="entry name" value="SPRY_dom"/>
</dbReference>
<dbReference type="Pfam" id="PF00622">
    <property type="entry name" value="SPRY"/>
    <property type="match status" value="1"/>
</dbReference>
<dbReference type="PANTHER" id="PTHR12245">
    <property type="entry name" value="SPRY DOMAIN CONTAINING SOCS BOX PROTEIN"/>
    <property type="match status" value="1"/>
</dbReference>
<dbReference type="SMART" id="SM00449">
    <property type="entry name" value="SPRY"/>
    <property type="match status" value="1"/>
</dbReference>
<name>A0A6P4JKJ9_DROKI</name>
<dbReference type="RefSeq" id="XP_017035174.1">
    <property type="nucleotide sequence ID" value="XM_017179685.3"/>
</dbReference>
<reference evidence="4" key="1">
    <citation type="submission" date="2025-08" db="UniProtKB">
        <authorList>
            <consortium name="RefSeq"/>
        </authorList>
    </citation>
    <scope>IDENTIFICATION</scope>
    <source>
        <strain evidence="4">14028-0561.14</strain>
        <tissue evidence="4">Whole fly</tissue>
    </source>
</reference>
<feature type="domain" description="B30.2/SPRY" evidence="2">
    <location>
        <begin position="11"/>
        <end position="213"/>
    </location>
</feature>
<dbReference type="InterPro" id="IPR035754">
    <property type="entry name" value="SPRY_SPSB3"/>
</dbReference>
<evidence type="ECO:0000313" key="3">
    <source>
        <dbReference type="Proteomes" id="UP001652661"/>
    </source>
</evidence>
<dbReference type="PANTHER" id="PTHR12245:SF5">
    <property type="entry name" value="SPRY DOMAIN-CONTAINING SOCS BOX PROTEIN 3"/>
    <property type="match status" value="1"/>
</dbReference>
<keyword evidence="3" id="KW-1185">Reference proteome</keyword>
<evidence type="ECO:0000313" key="4">
    <source>
        <dbReference type="RefSeq" id="XP_017035174.1"/>
    </source>
</evidence>
<dbReference type="GO" id="GO:0043161">
    <property type="term" value="P:proteasome-mediated ubiquitin-dependent protein catabolic process"/>
    <property type="evidence" value="ECO:0007669"/>
    <property type="project" value="TreeGrafter"/>
</dbReference>
<protein>
    <submittedName>
        <fullName evidence="4">SPRY domain-containing SOCS box protein 3</fullName>
    </submittedName>
</protein>
<dbReference type="CDD" id="cd12876">
    <property type="entry name" value="SPRY_SOCS3"/>
    <property type="match status" value="1"/>
</dbReference>
<dbReference type="InterPro" id="IPR050672">
    <property type="entry name" value="FBXO45-Fsn/SPSB_families"/>
</dbReference>
<dbReference type="InterPro" id="IPR001870">
    <property type="entry name" value="B30.2/SPRY"/>
</dbReference>
<dbReference type="GO" id="GO:0019005">
    <property type="term" value="C:SCF ubiquitin ligase complex"/>
    <property type="evidence" value="ECO:0007669"/>
    <property type="project" value="TreeGrafter"/>
</dbReference>
<evidence type="ECO:0000259" key="2">
    <source>
        <dbReference type="PROSITE" id="PS50188"/>
    </source>
</evidence>
<dbReference type="GeneID" id="108083762"/>
<sequence length="261" mass="28892">MNSRLCNCRFPSSIEVAHYRGRIPDLVSCRCGEDAAGSVNPWEWCVEDNTNVIVIDERDIIFHPRRSNGTAIARGSRPLKAGMVHCWETLVMTPLVGTDVMVGIGTDKVNLGEFISKFTSALGGNSDSWGYSYSGKIQHGGKMSTYGRKFGQGCLIGVYLDRARGHLEFYLNRRSLGVAYTNVPTNADVNIYPMVSSTAFRTGIRLVNSMSLDDTLLLRSFQVAAKQPEVRAELRKVPGLMGILRSTWLATMFQDSTYAYA</sequence>
<organism evidence="3 4">
    <name type="scientific">Drosophila kikkawai</name>
    <name type="common">Fruit fly</name>
    <dbReference type="NCBI Taxonomy" id="30033"/>
    <lineage>
        <taxon>Eukaryota</taxon>
        <taxon>Metazoa</taxon>
        <taxon>Ecdysozoa</taxon>
        <taxon>Arthropoda</taxon>
        <taxon>Hexapoda</taxon>
        <taxon>Insecta</taxon>
        <taxon>Pterygota</taxon>
        <taxon>Neoptera</taxon>
        <taxon>Endopterygota</taxon>
        <taxon>Diptera</taxon>
        <taxon>Brachycera</taxon>
        <taxon>Muscomorpha</taxon>
        <taxon>Ephydroidea</taxon>
        <taxon>Drosophilidae</taxon>
        <taxon>Drosophila</taxon>
        <taxon>Sophophora</taxon>
    </lineage>
</organism>
<dbReference type="Gene3D" id="2.60.120.920">
    <property type="match status" value="1"/>
</dbReference>
<dbReference type="AlphaFoldDB" id="A0A6P4JKJ9"/>
<evidence type="ECO:0000256" key="1">
    <source>
        <dbReference type="ARBA" id="ARBA00022786"/>
    </source>
</evidence>
<dbReference type="OrthoDB" id="5951542at2759"/>
<keyword evidence="1" id="KW-0833">Ubl conjugation pathway</keyword>
<dbReference type="InterPro" id="IPR013320">
    <property type="entry name" value="ConA-like_dom_sf"/>
</dbReference>
<dbReference type="SUPFAM" id="SSF49899">
    <property type="entry name" value="Concanavalin A-like lectins/glucanases"/>
    <property type="match status" value="1"/>
</dbReference>
<dbReference type="PROSITE" id="PS50188">
    <property type="entry name" value="B302_SPRY"/>
    <property type="match status" value="1"/>
</dbReference>
<dbReference type="Proteomes" id="UP001652661">
    <property type="component" value="Chromosome 3L"/>
</dbReference>